<dbReference type="EMBL" id="NESN01000001">
    <property type="protein sequence ID" value="PUE55801.1"/>
    <property type="molecule type" value="Genomic_DNA"/>
</dbReference>
<accession>A0A315EER8</accession>
<dbReference type="RefSeq" id="WP_108311791.1">
    <property type="nucleotide sequence ID" value="NZ_NESN01000001.1"/>
</dbReference>
<organism evidence="1 2">
    <name type="scientific">Limnohabitans parvus II-B4</name>
    <dbReference type="NCBI Taxonomy" id="1293052"/>
    <lineage>
        <taxon>Bacteria</taxon>
        <taxon>Pseudomonadati</taxon>
        <taxon>Pseudomonadota</taxon>
        <taxon>Betaproteobacteria</taxon>
        <taxon>Burkholderiales</taxon>
        <taxon>Comamonadaceae</taxon>
        <taxon>Limnohabitans</taxon>
    </lineage>
</organism>
<sequence>MASEGVTKASTARTFATKSYPTFGRGAYDDAKPPKSVTASPFFWWYRFLQLNDAYAERATPALAAIHADLGDVRSTDFKSWWNSHVDHFAEPRTQYTLLIASTVDQIAPFNSTEAINLVVPLNWTNVGIKRRFGALIDKLVPKTPKGVRVQSSSATYKLGRKWSQQGMAHAYAMLVEKRRADAEKLVTGKKVSIADMAIRAGLPIAKGLKEGVKTSATTDQRRTVTIVALRHLKNAERFVAASASKVFPN</sequence>
<reference evidence="1 2" key="1">
    <citation type="submission" date="2017-04" db="EMBL/GenBank/DDBJ databases">
        <title>Unexpected and diverse lifestyles within the genus Limnohabitans.</title>
        <authorList>
            <person name="Kasalicky V."/>
            <person name="Mehrshad M."/>
            <person name="Andrei S.-A."/>
            <person name="Salcher M."/>
            <person name="Kratochvilova H."/>
            <person name="Simek K."/>
            <person name="Ghai R."/>
        </authorList>
    </citation>
    <scope>NUCLEOTIDE SEQUENCE [LARGE SCALE GENOMIC DNA]</scope>
    <source>
        <strain evidence="1 2">II-B4</strain>
    </source>
</reference>
<protein>
    <submittedName>
        <fullName evidence="1">Uncharacterized protein</fullName>
    </submittedName>
</protein>
<evidence type="ECO:0000313" key="1">
    <source>
        <dbReference type="EMBL" id="PUE55801.1"/>
    </source>
</evidence>
<comment type="caution">
    <text evidence="1">The sequence shown here is derived from an EMBL/GenBank/DDBJ whole genome shotgun (WGS) entry which is preliminary data.</text>
</comment>
<gene>
    <name evidence="1" type="ORF">B9Z37_04490</name>
</gene>
<keyword evidence="2" id="KW-1185">Reference proteome</keyword>
<dbReference type="Proteomes" id="UP000250790">
    <property type="component" value="Unassembled WGS sequence"/>
</dbReference>
<name>A0A315EER8_9BURK</name>
<dbReference type="OrthoDB" id="8905372at2"/>
<proteinExistence type="predicted"/>
<evidence type="ECO:0000313" key="2">
    <source>
        <dbReference type="Proteomes" id="UP000250790"/>
    </source>
</evidence>
<dbReference type="AlphaFoldDB" id="A0A315EER8"/>